<dbReference type="EMBL" id="JAAKZH010000001">
    <property type="protein sequence ID" value="NGO62446.1"/>
    <property type="molecule type" value="Genomic_DNA"/>
</dbReference>
<keyword evidence="2" id="KW-0378">Hydrolase</keyword>
<dbReference type="AlphaFoldDB" id="A0A6M1S6X1"/>
<dbReference type="Gene3D" id="1.10.30.50">
    <property type="match status" value="1"/>
</dbReference>
<organism evidence="2 3">
    <name type="scientific">Rhizobium daejeonense</name>
    <dbReference type="NCBI Taxonomy" id="240521"/>
    <lineage>
        <taxon>Bacteria</taxon>
        <taxon>Pseudomonadati</taxon>
        <taxon>Pseudomonadota</taxon>
        <taxon>Alphaproteobacteria</taxon>
        <taxon>Hyphomicrobiales</taxon>
        <taxon>Rhizobiaceae</taxon>
        <taxon>Rhizobium/Agrobacterium group</taxon>
        <taxon>Rhizobium</taxon>
    </lineage>
</organism>
<keyword evidence="2" id="KW-0255">Endonuclease</keyword>
<dbReference type="InterPro" id="IPR002711">
    <property type="entry name" value="HNH"/>
</dbReference>
<name>A0A6M1S6X1_9HYPH</name>
<feature type="domain" description="HNH nuclease" evidence="1">
    <location>
        <begin position="332"/>
        <end position="395"/>
    </location>
</feature>
<keyword evidence="2" id="KW-0540">Nuclease</keyword>
<dbReference type="Pfam" id="PF01844">
    <property type="entry name" value="HNH"/>
    <property type="match status" value="1"/>
</dbReference>
<gene>
    <name evidence="2" type="ORF">G6N76_02075</name>
</gene>
<protein>
    <submittedName>
        <fullName evidence="2">HNH endonuclease</fullName>
    </submittedName>
</protein>
<comment type="caution">
    <text evidence="2">The sequence shown here is derived from an EMBL/GenBank/DDBJ whole genome shotgun (WGS) entry which is preliminary data.</text>
</comment>
<dbReference type="SMART" id="SM00507">
    <property type="entry name" value="HNHc"/>
    <property type="match status" value="1"/>
</dbReference>
<dbReference type="GO" id="GO:0004519">
    <property type="term" value="F:endonuclease activity"/>
    <property type="evidence" value="ECO:0007669"/>
    <property type="project" value="UniProtKB-KW"/>
</dbReference>
<evidence type="ECO:0000313" key="3">
    <source>
        <dbReference type="Proteomes" id="UP000477849"/>
    </source>
</evidence>
<evidence type="ECO:0000313" key="2">
    <source>
        <dbReference type="EMBL" id="NGO62446.1"/>
    </source>
</evidence>
<evidence type="ECO:0000259" key="1">
    <source>
        <dbReference type="SMART" id="SM00507"/>
    </source>
</evidence>
<dbReference type="GO" id="GO:0003676">
    <property type="term" value="F:nucleic acid binding"/>
    <property type="evidence" value="ECO:0007669"/>
    <property type="project" value="InterPro"/>
</dbReference>
<dbReference type="GO" id="GO:0008270">
    <property type="term" value="F:zinc ion binding"/>
    <property type="evidence" value="ECO:0007669"/>
    <property type="project" value="InterPro"/>
</dbReference>
<accession>A0A6M1S6X1</accession>
<proteinExistence type="predicted"/>
<sequence>MPQASRFQKWRNVRTRGLKLEQRTTRLIPRPFLKSSNRDHSVITEMAKIRDIGETRKRSDDIILVGYFLSRCTEFSDGEVPRPPASLGVDSWNGAYDLFFDVLSDGRSQQQFRHTLRNTRDIFDSLFDNGRKGWSDGQKRGAELSERDRAVHDHWIRRSDEELLNKVREFFGRPGRRRNPDWTRDELIIALDYHLNNRNYDPRPESEEIGELTQRIAKVGETLGLTGHEVLLRTPDAIAMKLRNFSSYDPQYTENGRKGLPNGNGLEAKLWEEFSGRTDEVARVATGILKLIGTSDAEAATFGDIEFEAPEGRIMTRVHLSRERNLTLVKKKKEAALRKHGCLACEVCGFDFLQTYGERGREFIECHHILPISLLGEQGKTNLSDLALVCSNCHRMIHAQRPWWSMDDARAALISTNRSRSQG</sequence>
<keyword evidence="3" id="KW-1185">Reference proteome</keyword>
<dbReference type="CDD" id="cd00085">
    <property type="entry name" value="HNHc"/>
    <property type="match status" value="1"/>
</dbReference>
<reference evidence="2 3" key="1">
    <citation type="submission" date="2020-02" db="EMBL/GenBank/DDBJ databases">
        <title>Genome sequence of the type strain CCBAU10050 of Rhizobium daejeonense.</title>
        <authorList>
            <person name="Gao J."/>
            <person name="Sun J."/>
        </authorList>
    </citation>
    <scope>NUCLEOTIDE SEQUENCE [LARGE SCALE GENOMIC DNA]</scope>
    <source>
        <strain evidence="2 3">CCBAU10050</strain>
    </source>
</reference>
<dbReference type="InterPro" id="IPR003615">
    <property type="entry name" value="HNH_nuc"/>
</dbReference>
<dbReference type="Proteomes" id="UP000477849">
    <property type="component" value="Unassembled WGS sequence"/>
</dbReference>